<dbReference type="Pfam" id="PF03127">
    <property type="entry name" value="GAT"/>
    <property type="match status" value="1"/>
</dbReference>
<dbReference type="SUPFAM" id="SSF48464">
    <property type="entry name" value="ENTH/VHS domain"/>
    <property type="match status" value="1"/>
</dbReference>
<feature type="compositionally biased region" description="Low complexity" evidence="5">
    <location>
        <begin position="183"/>
        <end position="196"/>
    </location>
</feature>
<dbReference type="SMART" id="SM00288">
    <property type="entry name" value="VHS"/>
    <property type="match status" value="1"/>
</dbReference>
<dbReference type="GO" id="GO:0016020">
    <property type="term" value="C:membrane"/>
    <property type="evidence" value="ECO:0007669"/>
    <property type="project" value="TreeGrafter"/>
</dbReference>
<keyword evidence="2 4" id="KW-0813">Transport</keyword>
<feature type="compositionally biased region" description="Low complexity" evidence="5">
    <location>
        <begin position="204"/>
        <end position="215"/>
    </location>
</feature>
<evidence type="ECO:0000259" key="6">
    <source>
        <dbReference type="PROSITE" id="PS50179"/>
    </source>
</evidence>
<dbReference type="GO" id="GO:0043130">
    <property type="term" value="F:ubiquitin binding"/>
    <property type="evidence" value="ECO:0007669"/>
    <property type="project" value="InterPro"/>
</dbReference>
<proteinExistence type="inferred from homology"/>
<name>A0AAJ7TU96_PETMA</name>
<dbReference type="GO" id="GO:0007165">
    <property type="term" value="P:signal transduction"/>
    <property type="evidence" value="ECO:0007669"/>
    <property type="project" value="TreeGrafter"/>
</dbReference>
<dbReference type="PIRSF" id="PIRSF036948">
    <property type="entry name" value="TOM1"/>
    <property type="match status" value="1"/>
</dbReference>
<dbReference type="GO" id="GO:0005768">
    <property type="term" value="C:endosome"/>
    <property type="evidence" value="ECO:0007669"/>
    <property type="project" value="TreeGrafter"/>
</dbReference>
<dbReference type="PANTHER" id="PTHR13856">
    <property type="entry name" value="VHS DOMAIN CONTAINING PROTEIN FAMILY"/>
    <property type="match status" value="1"/>
</dbReference>
<dbReference type="GO" id="GO:0035091">
    <property type="term" value="F:phosphatidylinositol binding"/>
    <property type="evidence" value="ECO:0007669"/>
    <property type="project" value="InterPro"/>
</dbReference>
<evidence type="ECO:0000313" key="8">
    <source>
        <dbReference type="Proteomes" id="UP001318040"/>
    </source>
</evidence>
<gene>
    <name evidence="9" type="primary">LOC116949485</name>
</gene>
<reference evidence="9" key="1">
    <citation type="submission" date="2025-08" db="UniProtKB">
        <authorList>
            <consortium name="RefSeq"/>
        </authorList>
    </citation>
    <scope>IDENTIFICATION</scope>
    <source>
        <tissue evidence="9">Sperm</tissue>
    </source>
</reference>
<dbReference type="GO" id="GO:0030276">
    <property type="term" value="F:clathrin binding"/>
    <property type="evidence" value="ECO:0007669"/>
    <property type="project" value="TreeGrafter"/>
</dbReference>
<organism evidence="8 9">
    <name type="scientific">Petromyzon marinus</name>
    <name type="common">Sea lamprey</name>
    <dbReference type="NCBI Taxonomy" id="7757"/>
    <lineage>
        <taxon>Eukaryota</taxon>
        <taxon>Metazoa</taxon>
        <taxon>Chordata</taxon>
        <taxon>Craniata</taxon>
        <taxon>Vertebrata</taxon>
        <taxon>Cyclostomata</taxon>
        <taxon>Hyperoartia</taxon>
        <taxon>Petromyzontiformes</taxon>
        <taxon>Petromyzontidae</taxon>
        <taxon>Petromyzon</taxon>
    </lineage>
</organism>
<evidence type="ECO:0000259" key="7">
    <source>
        <dbReference type="PROSITE" id="PS50909"/>
    </source>
</evidence>
<dbReference type="InterPro" id="IPR004152">
    <property type="entry name" value="GAT_dom"/>
</dbReference>
<keyword evidence="8" id="KW-1185">Reference proteome</keyword>
<evidence type="ECO:0000256" key="4">
    <source>
        <dbReference type="PIRNR" id="PIRNR036948"/>
    </source>
</evidence>
<feature type="region of interest" description="Disordered" evidence="5">
    <location>
        <begin position="159"/>
        <end position="215"/>
    </location>
</feature>
<dbReference type="InterPro" id="IPR008942">
    <property type="entry name" value="ENTH_VHS"/>
</dbReference>
<dbReference type="InterPro" id="IPR002014">
    <property type="entry name" value="VHS_dom"/>
</dbReference>
<feature type="compositionally biased region" description="Low complexity" evidence="5">
    <location>
        <begin position="333"/>
        <end position="350"/>
    </location>
</feature>
<protein>
    <submittedName>
        <fullName evidence="9">TOM1-like protein 2 isoform X1</fullName>
    </submittedName>
</protein>
<dbReference type="InterPro" id="IPR014645">
    <property type="entry name" value="TOM1"/>
</dbReference>
<dbReference type="RefSeq" id="XP_032822752.1">
    <property type="nucleotide sequence ID" value="XM_032966861.1"/>
</dbReference>
<feature type="domain" description="GAT" evidence="7">
    <location>
        <begin position="221"/>
        <end position="309"/>
    </location>
</feature>
<accession>A0AAJ7TU96</accession>
<dbReference type="FunFam" id="1.25.40.90:FF:000003">
    <property type="entry name" value="TOM1-like protein 2 isoform X1"/>
    <property type="match status" value="1"/>
</dbReference>
<dbReference type="GO" id="GO:0015031">
    <property type="term" value="P:protein transport"/>
    <property type="evidence" value="ECO:0007669"/>
    <property type="project" value="UniProtKB-UniRule"/>
</dbReference>
<feature type="region of interest" description="Disordered" evidence="5">
    <location>
        <begin position="333"/>
        <end position="373"/>
    </location>
</feature>
<dbReference type="PROSITE" id="PS50179">
    <property type="entry name" value="VHS"/>
    <property type="match status" value="1"/>
</dbReference>
<comment type="similarity">
    <text evidence="1 4">Belongs to the TOM1 family.</text>
</comment>
<dbReference type="PANTHER" id="PTHR13856:SF137">
    <property type="entry name" value="GH05942P"/>
    <property type="match status" value="1"/>
</dbReference>
<evidence type="ECO:0000256" key="3">
    <source>
        <dbReference type="ARBA" id="ARBA00022927"/>
    </source>
</evidence>
<evidence type="ECO:0000256" key="2">
    <source>
        <dbReference type="ARBA" id="ARBA00022448"/>
    </source>
</evidence>
<evidence type="ECO:0000256" key="5">
    <source>
        <dbReference type="SAM" id="MobiDB-lite"/>
    </source>
</evidence>
<dbReference type="Proteomes" id="UP001318040">
    <property type="component" value="Chromosome 37"/>
</dbReference>
<dbReference type="AlphaFoldDB" id="A0AAJ7TU96"/>
<sequence>MAFLLLNAFSSPVGQRIEKATDGSLPSEDWNLNIEICDIINETDEGPKDALKALKKRIGGNKNFKEVMLALTVLETCVKNCGHRFHVLIASQDFVDGVLVRIIQPKNNPPTIVQEKVLSLVQTWADAFRSAPDLTGVVHVYEDLKRKGVEFPMTDLDALSPIHTPQRSTPEADPAVRNSSQGGRPAPGAAAMSASAPPHPLPPAHAHAASVAAGPISPTPEQVAKLRSELDIVECNVKVMSQMLTELVPGQVEASDLQLLQALHQTCRTMQQRVIELVPRVSSDEVTAELLRVNDDLLNIFLRYDRFERYRASRAAQQDPMEGAGLAAEPGALAPAATSRQPAAPSSQAANTFPDGGLKNPGPGSLATNPPDVASNSLASQLASIGVAGDSVTGTLSALGVSSAVPAKADTFDMFAQSRGSSLADQRKHIVYEDPQAVTGLAGALDARQHNTGAIPVAHVSSKDEVDAWLLADSGKGDETAEVATSGTTEAFDSFLASRANVAEKLPDLPMPPPSEGPARSSVQGKKKMDKMEDSLFAL</sequence>
<dbReference type="KEGG" id="pmrn:116949485"/>
<dbReference type="SUPFAM" id="SSF89009">
    <property type="entry name" value="GAT-like domain"/>
    <property type="match status" value="1"/>
</dbReference>
<dbReference type="PROSITE" id="PS50909">
    <property type="entry name" value="GAT"/>
    <property type="match status" value="1"/>
</dbReference>
<dbReference type="Pfam" id="PF00790">
    <property type="entry name" value="VHS"/>
    <property type="match status" value="1"/>
</dbReference>
<evidence type="ECO:0000256" key="1">
    <source>
        <dbReference type="ARBA" id="ARBA00007708"/>
    </source>
</evidence>
<evidence type="ECO:0000313" key="9">
    <source>
        <dbReference type="RefSeq" id="XP_032822752.1"/>
    </source>
</evidence>
<feature type="region of interest" description="Disordered" evidence="5">
    <location>
        <begin position="503"/>
        <end position="539"/>
    </location>
</feature>
<feature type="domain" description="VHS" evidence="6">
    <location>
        <begin position="20"/>
        <end position="152"/>
    </location>
</feature>
<dbReference type="InterPro" id="IPR038425">
    <property type="entry name" value="GAT_sf"/>
</dbReference>
<feature type="compositionally biased region" description="Basic and acidic residues" evidence="5">
    <location>
        <begin position="530"/>
        <end position="539"/>
    </location>
</feature>
<dbReference type="Gene3D" id="1.20.58.160">
    <property type="match status" value="1"/>
</dbReference>
<keyword evidence="3 4" id="KW-0653">Protein transport</keyword>
<dbReference type="Gene3D" id="1.25.40.90">
    <property type="match status" value="1"/>
</dbReference>